<dbReference type="Proteomes" id="UP001305498">
    <property type="component" value="Chromosome"/>
</dbReference>
<keyword evidence="4" id="KW-1185">Reference proteome</keyword>
<evidence type="ECO:0000256" key="1">
    <source>
        <dbReference type="SAM" id="MobiDB-lite"/>
    </source>
</evidence>
<evidence type="ECO:0000313" key="4">
    <source>
        <dbReference type="Proteomes" id="UP001305498"/>
    </source>
</evidence>
<feature type="signal peptide" evidence="2">
    <location>
        <begin position="1"/>
        <end position="38"/>
    </location>
</feature>
<feature type="compositionally biased region" description="Basic and acidic residues" evidence="1">
    <location>
        <begin position="107"/>
        <end position="121"/>
    </location>
</feature>
<dbReference type="EMBL" id="CP118157">
    <property type="protein sequence ID" value="WOF22569.1"/>
    <property type="molecule type" value="Genomic_DNA"/>
</dbReference>
<evidence type="ECO:0000313" key="3">
    <source>
        <dbReference type="EMBL" id="WOF22569.1"/>
    </source>
</evidence>
<dbReference type="RefSeq" id="WP_317139040.1">
    <property type="nucleotide sequence ID" value="NZ_CP118157.1"/>
</dbReference>
<feature type="region of interest" description="Disordered" evidence="1">
    <location>
        <begin position="99"/>
        <end position="125"/>
    </location>
</feature>
<feature type="chain" id="PRO_5041656666" evidence="2">
    <location>
        <begin position="39"/>
        <end position="467"/>
    </location>
</feature>
<name>A0AA97FIB8_9MICO</name>
<sequence>MQQKIVCQNAGKHRVLRVSALLSATVLTCLAGTSTAIAAEVGEIGSGFEVVASDAGFEVVDPNGSPVEVISTAVEEARSMTYIVNDAGKAGRLETLDWLSRPSGTDSEDRSGIQGSEKESLDGDGNLVIQGGVTAEQAYLPDEVEATPFVAILTTEDEVQIQLGELYGSEATVSRDGEVIGSTAEGSFIDSDVVDSAVYEYSVESVPVGMEQRSSARQKDITEQAFTDSEPVNTDRTSVVFQAVVLSDSDSLDASTAIDATAAALPTQSLNTWVHMTYIPQATVPINLFEGMACDGAEAFRGDNRGDKLPTASSFPSHRTAIRVAANWGNPSPYQLYWEKSTGITRKVVGGKVVATKQASPNGIKVLDTWVKSGVAHFDIRHDVADPFCKVGSVKYRETVQIWRSGVVAVNGRHNSVPNHESYASYNYDKWGNQKFVKVWKFSKASYPCLVGWMSWCDKSYTASKNF</sequence>
<gene>
    <name evidence="3" type="ORF">N8K70_14395</name>
</gene>
<protein>
    <submittedName>
        <fullName evidence="3">Uncharacterized protein</fullName>
    </submittedName>
</protein>
<accession>A0AA97FIB8</accession>
<evidence type="ECO:0000256" key="2">
    <source>
        <dbReference type="SAM" id="SignalP"/>
    </source>
</evidence>
<dbReference type="AlphaFoldDB" id="A0AA97FIB8"/>
<dbReference type="KEGG" id="mbet:N8K70_14395"/>
<reference evidence="3 4" key="1">
    <citation type="submission" date="2023-02" db="EMBL/GenBank/DDBJ databases">
        <title>Microbacterium betulae sp. nov., isolated from birch wood.</title>
        <authorList>
            <person name="Pasciak M."/>
            <person name="Pawlik K.J."/>
            <person name="Martynowski D."/>
            <person name="Laczmanski L."/>
            <person name="Ciekot J."/>
            <person name="Szponar B."/>
            <person name="Wojcik-Fatla A."/>
            <person name="Mackiewicz B."/>
            <person name="Farian E."/>
            <person name="Cholewa G."/>
            <person name="Cholewa A."/>
            <person name="Dutkiewicz J."/>
        </authorList>
    </citation>
    <scope>NUCLEOTIDE SEQUENCE [LARGE SCALE GENOMIC DNA]</scope>
    <source>
        <strain evidence="3 4">AB</strain>
    </source>
</reference>
<keyword evidence="2" id="KW-0732">Signal</keyword>
<proteinExistence type="predicted"/>
<organism evidence="3 4">
    <name type="scientific">Microbacterium betulae</name>
    <dbReference type="NCBI Taxonomy" id="2981139"/>
    <lineage>
        <taxon>Bacteria</taxon>
        <taxon>Bacillati</taxon>
        <taxon>Actinomycetota</taxon>
        <taxon>Actinomycetes</taxon>
        <taxon>Micrococcales</taxon>
        <taxon>Microbacteriaceae</taxon>
        <taxon>Microbacterium</taxon>
    </lineage>
</organism>